<dbReference type="OrthoDB" id="353914at2"/>
<dbReference type="PANTHER" id="PTHR43649:SF12">
    <property type="entry name" value="DIACETYLCHITOBIOSE BINDING PROTEIN DASA"/>
    <property type="match status" value="1"/>
</dbReference>
<protein>
    <submittedName>
        <fullName evidence="1">Sugar ABC transporter substrate-binding protein</fullName>
    </submittedName>
</protein>
<dbReference type="Gene3D" id="3.40.190.10">
    <property type="entry name" value="Periplasmic binding protein-like II"/>
    <property type="match status" value="2"/>
</dbReference>
<accession>A0A2S0KM80</accession>
<dbReference type="PANTHER" id="PTHR43649">
    <property type="entry name" value="ARABINOSE-BINDING PROTEIN-RELATED"/>
    <property type="match status" value="1"/>
</dbReference>
<organism evidence="1 2">
    <name type="scientific">Fastidiosipila sanguinis</name>
    <dbReference type="NCBI Taxonomy" id="236753"/>
    <lineage>
        <taxon>Bacteria</taxon>
        <taxon>Bacillati</taxon>
        <taxon>Bacillota</taxon>
        <taxon>Clostridia</taxon>
        <taxon>Eubacteriales</taxon>
        <taxon>Oscillospiraceae</taxon>
        <taxon>Fastidiosipila</taxon>
    </lineage>
</organism>
<dbReference type="EMBL" id="CP027226">
    <property type="protein sequence ID" value="AVM42140.1"/>
    <property type="molecule type" value="Genomic_DNA"/>
</dbReference>
<keyword evidence="2" id="KW-1185">Reference proteome</keyword>
<dbReference type="InterPro" id="IPR006059">
    <property type="entry name" value="SBP"/>
</dbReference>
<evidence type="ECO:0000313" key="2">
    <source>
        <dbReference type="Proteomes" id="UP000237947"/>
    </source>
</evidence>
<proteinExistence type="predicted"/>
<dbReference type="AlphaFoldDB" id="A0A2S0KM80"/>
<dbReference type="Pfam" id="PF01547">
    <property type="entry name" value="SBP_bac_1"/>
    <property type="match status" value="1"/>
</dbReference>
<reference evidence="2" key="1">
    <citation type="submission" date="2018-02" db="EMBL/GenBank/DDBJ databases">
        <authorList>
            <person name="Holder M.E."/>
            <person name="Ajami N.J."/>
            <person name="Petrosino J.F."/>
        </authorList>
    </citation>
    <scope>NUCLEOTIDE SEQUENCE [LARGE SCALE GENOMIC DNA]</scope>
    <source>
        <strain evidence="2">CCUG 47711</strain>
    </source>
</reference>
<dbReference type="RefSeq" id="WP_106012126.1">
    <property type="nucleotide sequence ID" value="NZ_CP027226.1"/>
</dbReference>
<gene>
    <name evidence="1" type="ORF">C5Q98_02340</name>
</gene>
<name>A0A2S0KM80_9FIRM</name>
<dbReference type="Proteomes" id="UP000237947">
    <property type="component" value="Chromosome"/>
</dbReference>
<dbReference type="InterPro" id="IPR050490">
    <property type="entry name" value="Bact_solute-bd_prot1"/>
</dbReference>
<dbReference type="PROSITE" id="PS51257">
    <property type="entry name" value="PROKAR_LIPOPROTEIN"/>
    <property type="match status" value="1"/>
</dbReference>
<dbReference type="KEGG" id="fsa:C5Q98_02340"/>
<dbReference type="SUPFAM" id="SSF53850">
    <property type="entry name" value="Periplasmic binding protein-like II"/>
    <property type="match status" value="1"/>
</dbReference>
<sequence length="543" mass="61368">MKKTTTKVLSFILGATLLLTSCGGGNKDGGNSEVKDNGEKARYELDANTPAYKLDKKEMTELDWYVNADWWNTDWGNDVVTKKIQEELNVKINFRVGDNTTLNTMFAGEDMPDLITIFDSTSDLARDANKWALPLQDLADKYDPYFHKVASEETLSWLQLNDGKTYGYPDYSNTTEDYERGMLFATTAFVVRKDVYEAIGKPDMTTPEGFMAALEKIKAEFPELLTLGFTALSADNVASLGAPLQNLLGVPVVDENNKYVNRNLDEDYLKWIKVLNDAHTQGYINDDSFTDSGTNFEEKIASGQYAAVICDGTPQVSGFFTTWMHENPEGMYIAVDGPKSTVGRDVTLSQSGITGWMQSYITKNCKDPAKAIQIFTYLLSEEGQILTTYGIEGETYKINEEGKYELLPEVSKMRDENNDRFKKEYRLAEFIFFGHDRYKALSDDAYPESIKQMQEWGQGKLKPQFIVENISPEPGTPEARNLSNIRAEWATSLVSMIRSKSDDEFNKILEAYKQTLEDNDFESIEAKFNENIERNAKKLGEGK</sequence>
<evidence type="ECO:0000313" key="1">
    <source>
        <dbReference type="EMBL" id="AVM42140.1"/>
    </source>
</evidence>